<feature type="domain" description="BD-FAE-like" evidence="2">
    <location>
        <begin position="18"/>
        <end position="116"/>
    </location>
</feature>
<dbReference type="Gene3D" id="3.40.50.1820">
    <property type="entry name" value="alpha/beta hydrolase"/>
    <property type="match status" value="1"/>
</dbReference>
<evidence type="ECO:0000256" key="1">
    <source>
        <dbReference type="SAM" id="MobiDB-lite"/>
    </source>
</evidence>
<name>A0A7W5UZH8_9ACTN</name>
<organism evidence="3 4">
    <name type="scientific">Nonomuraea dietziae</name>
    <dbReference type="NCBI Taxonomy" id="65515"/>
    <lineage>
        <taxon>Bacteria</taxon>
        <taxon>Bacillati</taxon>
        <taxon>Actinomycetota</taxon>
        <taxon>Actinomycetes</taxon>
        <taxon>Streptosporangiales</taxon>
        <taxon>Streptosporangiaceae</taxon>
        <taxon>Nonomuraea</taxon>
    </lineage>
</organism>
<accession>A0A7W5UZH8</accession>
<dbReference type="InterPro" id="IPR049492">
    <property type="entry name" value="BD-FAE-like_dom"/>
</dbReference>
<dbReference type="Pfam" id="PF20434">
    <property type="entry name" value="BD-FAE"/>
    <property type="match status" value="1"/>
</dbReference>
<protein>
    <submittedName>
        <fullName evidence="3">Acetyl esterase/lipase</fullName>
    </submittedName>
</protein>
<feature type="region of interest" description="Disordered" evidence="1">
    <location>
        <begin position="234"/>
        <end position="268"/>
    </location>
</feature>
<reference evidence="3 4" key="1">
    <citation type="submission" date="2020-08" db="EMBL/GenBank/DDBJ databases">
        <title>Sequencing the genomes of 1000 actinobacteria strains.</title>
        <authorList>
            <person name="Klenk H.-P."/>
        </authorList>
    </citation>
    <scope>NUCLEOTIDE SEQUENCE [LARGE SCALE GENOMIC DNA]</scope>
    <source>
        <strain evidence="3 4">DSM 44320</strain>
    </source>
</reference>
<dbReference type="SUPFAM" id="SSF53474">
    <property type="entry name" value="alpha/beta-Hydrolases"/>
    <property type="match status" value="1"/>
</dbReference>
<evidence type="ECO:0000259" key="2">
    <source>
        <dbReference type="Pfam" id="PF20434"/>
    </source>
</evidence>
<dbReference type="EMBL" id="JACIBV010000001">
    <property type="protein sequence ID" value="MBB3727557.1"/>
    <property type="molecule type" value="Genomic_DNA"/>
</dbReference>
<dbReference type="Proteomes" id="UP000579945">
    <property type="component" value="Unassembled WGS sequence"/>
</dbReference>
<evidence type="ECO:0000313" key="3">
    <source>
        <dbReference type="EMBL" id="MBB3727557.1"/>
    </source>
</evidence>
<dbReference type="AlphaFoldDB" id="A0A7W5UZH8"/>
<proteinExistence type="predicted"/>
<sequence>MKIVSLPYDPVASERRRLDLLEPARVRAPYALCFVHGGGWTGGAREQWHERMRAAAGKGTVSASLGYRVGGRLAEMTADVADGYHRLRGLLGELPVALVGSSAGAHLATLLALAGHREGEAPLACVSLNGPGTPFPWQGMHPEIGPAVQRLAEEGGDAADPGALAHAGAPPFLFVVVGKERFFPHAHVHALAALLPSARVVTLPGAEHGFFYRTGSEGSAAAQAEIEAFLTASVTDSSTRTGASRSSAPSGHSPVSTMSAKRRSEGSV</sequence>
<gene>
    <name evidence="3" type="ORF">FHR33_003417</name>
</gene>
<feature type="compositionally biased region" description="Low complexity" evidence="1">
    <location>
        <begin position="237"/>
        <end position="251"/>
    </location>
</feature>
<dbReference type="InterPro" id="IPR029058">
    <property type="entry name" value="AB_hydrolase_fold"/>
</dbReference>
<comment type="caution">
    <text evidence="3">The sequence shown here is derived from an EMBL/GenBank/DDBJ whole genome shotgun (WGS) entry which is preliminary data.</text>
</comment>
<keyword evidence="4" id="KW-1185">Reference proteome</keyword>
<evidence type="ECO:0000313" key="4">
    <source>
        <dbReference type="Proteomes" id="UP000579945"/>
    </source>
</evidence>
<dbReference type="RefSeq" id="WP_312895567.1">
    <property type="nucleotide sequence ID" value="NZ_JACIBV010000001.1"/>
</dbReference>
<dbReference type="GeneID" id="95396418"/>